<reference evidence="8" key="1">
    <citation type="submission" date="2011-12" db="EMBL/GenBank/DDBJ databases">
        <title>The genome sequence of Colletotrichum higginsianum IMI 34906.</title>
        <authorList>
            <person name="Ma L.-J."/>
            <person name="O'Connell R."/>
            <person name="van Themaat E.V.L."/>
            <person name="Stueber K."/>
            <person name="Young S.K."/>
            <person name="Zeng Q."/>
            <person name="Gargeya S."/>
            <person name="Fitzgerald M."/>
            <person name="Haas B."/>
            <person name="Abouelleil A."/>
            <person name="Alvarado L."/>
            <person name="Arachchi H.M."/>
            <person name="Berlin A."/>
            <person name="Chapman S.B."/>
            <person name="Gearin G."/>
            <person name="Goldberg J."/>
            <person name="Griggs A."/>
            <person name="Gujja S."/>
            <person name="Hansen M."/>
            <person name="Heiman D."/>
            <person name="Howarth C."/>
            <person name="Larimer J."/>
            <person name="Lui A."/>
            <person name="MacDonald P.J.P."/>
            <person name="McCowen C."/>
            <person name="Montmayeur A."/>
            <person name="Murphy C."/>
            <person name="Neiman D."/>
            <person name="Pearson M."/>
            <person name="Priest M."/>
            <person name="Roberts A."/>
            <person name="Saif S."/>
            <person name="Shea T."/>
            <person name="Sisk P."/>
            <person name="Stolte C."/>
            <person name="Sykes S."/>
            <person name="Wortman J."/>
            <person name="Nusbaum C."/>
            <person name="Birren B."/>
        </authorList>
    </citation>
    <scope>NUCLEOTIDE SEQUENCE [LARGE SCALE GENOMIC DNA]</scope>
    <source>
        <strain evidence="8">IMI 349063</strain>
    </source>
</reference>
<dbReference type="VEuPathDB" id="FungiDB:CH63R_10604"/>
<evidence type="ECO:0000256" key="1">
    <source>
        <dbReference type="ARBA" id="ARBA00022723"/>
    </source>
</evidence>
<dbReference type="Pfam" id="PF00096">
    <property type="entry name" value="zf-C2H2"/>
    <property type="match status" value="1"/>
</dbReference>
<evidence type="ECO:0000256" key="2">
    <source>
        <dbReference type="ARBA" id="ARBA00022737"/>
    </source>
</evidence>
<dbReference type="GO" id="GO:0008270">
    <property type="term" value="F:zinc ion binding"/>
    <property type="evidence" value="ECO:0007669"/>
    <property type="project" value="UniProtKB-KW"/>
</dbReference>
<sequence>MDSIQCHVCSLPFPTQQQLQQHIWHYQTEIATLLAKLHELFAHQSTELDTIKSSDTRAPLLPIVNTNNLESDIDTLPPLPMIQTADEAESPQHRGATDESNPSDPQKAFACPECEAIFARKQDLERHYTIHYRCKEFCQFCSNTFTSARKYITHKCVKGGLPNQRTYTKRRCNVLRTEAKRDLYAKKNNTNCVAKTASQIKRRPSMVLDIGNGDDTRCGQPILSSDIEGLVEEGNHGPSRQTSDIAFDPDDSAFVPAVDSQLSRSPQLHPPLFLPFGISWQSQLPEFPMPLWSTVSLGAESTSLPSRHGPRSGLESMSGQQFLDASMAPAETQYELSFDCL</sequence>
<evidence type="ECO:0000256" key="4">
    <source>
        <dbReference type="ARBA" id="ARBA00022833"/>
    </source>
</evidence>
<dbReference type="PANTHER" id="PTHR24409">
    <property type="entry name" value="ZINC FINGER PROTEIN 142"/>
    <property type="match status" value="1"/>
</dbReference>
<keyword evidence="11" id="KW-1185">Reference proteome</keyword>
<keyword evidence="4" id="KW-0862">Zinc</keyword>
<evidence type="ECO:0000256" key="3">
    <source>
        <dbReference type="ARBA" id="ARBA00022771"/>
    </source>
</evidence>
<dbReference type="AlphaFoldDB" id="H1V2Z2"/>
<dbReference type="PROSITE" id="PS50157">
    <property type="entry name" value="ZINC_FINGER_C2H2_2"/>
    <property type="match status" value="1"/>
</dbReference>
<reference evidence="9" key="3">
    <citation type="submission" date="2016-02" db="EMBL/GenBank/DDBJ databases">
        <title>Resequencing and annotation of the Colletotrichum higginsianum genome.</title>
        <authorList>
            <person name="O'Connell R."/>
            <person name="Zambounis A."/>
            <person name="Thon M."/>
            <person name="Dallery J.-F."/>
        </authorList>
    </citation>
    <scope>NUCLEOTIDE SEQUENCE [LARGE SCALE GENOMIC DNA]</scope>
    <source>
        <strain evidence="9">IMI 349063</strain>
    </source>
</reference>
<keyword evidence="2" id="KW-0677">Repeat</keyword>
<dbReference type="HOGENOM" id="CLU_813830_0_0_1"/>
<dbReference type="InterPro" id="IPR036236">
    <property type="entry name" value="Znf_C2H2_sf"/>
</dbReference>
<dbReference type="SUPFAM" id="SSF57667">
    <property type="entry name" value="beta-beta-alpha zinc fingers"/>
    <property type="match status" value="1"/>
</dbReference>
<protein>
    <recommendedName>
        <fullName evidence="7">C2H2-type domain-containing protein</fullName>
    </recommendedName>
</protein>
<evidence type="ECO:0000313" key="8">
    <source>
        <dbReference type="EMBL" id="CCF34594.1"/>
    </source>
</evidence>
<dbReference type="EMBL" id="LTAN01000007">
    <property type="protein sequence ID" value="OBR06484.1"/>
    <property type="molecule type" value="Genomic_DNA"/>
</dbReference>
<dbReference type="FunFam" id="3.30.160.60:FF:000100">
    <property type="entry name" value="Zinc finger 45-like"/>
    <property type="match status" value="1"/>
</dbReference>
<evidence type="ECO:0000313" key="9">
    <source>
        <dbReference type="EMBL" id="OBR06484.1"/>
    </source>
</evidence>
<dbReference type="RefSeq" id="XP_018155002.1">
    <property type="nucleotide sequence ID" value="XM_018305578.1"/>
</dbReference>
<name>H1V2Z2_COLHI</name>
<reference evidence="10" key="2">
    <citation type="journal article" date="2012" name="Nat. Genet.">
        <title>Lifestyle transitions in plant pathogenic Colletotrichum fungi deciphered by genome and transcriptome analyses.</title>
        <authorList>
            <person name="O'Connell R.J."/>
            <person name="Thon M.R."/>
            <person name="Hacquard S."/>
            <person name="Amyotte S.G."/>
            <person name="Kleemann J."/>
            <person name="Torres M.F."/>
            <person name="Damm U."/>
            <person name="Buiate E.A."/>
            <person name="Epstein L."/>
            <person name="Alkan N."/>
            <person name="Altmueller J."/>
            <person name="Alvarado-Balderrama L."/>
            <person name="Bauser C.A."/>
            <person name="Becker C."/>
            <person name="Birren B.W."/>
            <person name="Chen Z."/>
            <person name="Choi J."/>
            <person name="Crouch J.A."/>
            <person name="Duvick J.P."/>
            <person name="Farman M.A."/>
            <person name="Gan P."/>
            <person name="Heiman D."/>
            <person name="Henrissat B."/>
            <person name="Howard R.J."/>
            <person name="Kabbage M."/>
            <person name="Koch C."/>
            <person name="Kracher B."/>
            <person name="Kubo Y."/>
            <person name="Law A.D."/>
            <person name="Lebrun M.-H."/>
            <person name="Lee Y.-H."/>
            <person name="Miyara I."/>
            <person name="Moore N."/>
            <person name="Neumann U."/>
            <person name="Nordstroem K."/>
            <person name="Panaccione D.G."/>
            <person name="Panstruga R."/>
            <person name="Place M."/>
            <person name="Proctor R.H."/>
            <person name="Prusky D."/>
            <person name="Rech G."/>
            <person name="Reinhardt R."/>
            <person name="Rollins J.A."/>
            <person name="Rounsley S."/>
            <person name="Schardl C.L."/>
            <person name="Schwartz D.C."/>
            <person name="Shenoy N."/>
            <person name="Shirasu K."/>
            <person name="Sikhakolli U.R."/>
            <person name="Stueber K."/>
            <person name="Sukno S.A."/>
            <person name="Sweigard J.A."/>
            <person name="Takano Y."/>
            <person name="Takahara H."/>
            <person name="Trail F."/>
            <person name="van der Does H.C."/>
            <person name="Voll L.M."/>
            <person name="Will I."/>
            <person name="Young S."/>
            <person name="Zeng Q."/>
            <person name="Zhang J."/>
            <person name="Zhou S."/>
            <person name="Dickman M.B."/>
            <person name="Schulze-Lefert P."/>
            <person name="Ver Loren van Themaat E."/>
            <person name="Ma L.-J."/>
            <person name="Vaillancourt L.J."/>
        </authorList>
    </citation>
    <scope>NUCLEOTIDE SEQUENCE [LARGE SCALE GENOMIC DNA]</scope>
    <source>
        <strain evidence="10">IMI 349063</strain>
    </source>
</reference>
<gene>
    <name evidence="8" type="ORF">CH063_01166</name>
    <name evidence="9" type="ORF">CH63R_10604</name>
</gene>
<evidence type="ECO:0000259" key="7">
    <source>
        <dbReference type="PROSITE" id="PS50157"/>
    </source>
</evidence>
<feature type="region of interest" description="Disordered" evidence="6">
    <location>
        <begin position="86"/>
        <end position="107"/>
    </location>
</feature>
<dbReference type="EMBL" id="CACQ02001201">
    <property type="protein sequence ID" value="CCF34594.1"/>
    <property type="molecule type" value="Genomic_DNA"/>
</dbReference>
<keyword evidence="3 5" id="KW-0863">Zinc-finger</keyword>
<evidence type="ECO:0000256" key="5">
    <source>
        <dbReference type="PROSITE-ProRule" id="PRU00042"/>
    </source>
</evidence>
<dbReference type="InterPro" id="IPR013087">
    <property type="entry name" value="Znf_C2H2_type"/>
</dbReference>
<dbReference type="Proteomes" id="UP000007174">
    <property type="component" value="Unassembled WGS sequence"/>
</dbReference>
<keyword evidence="1" id="KW-0479">Metal-binding</keyword>
<organism evidence="8 10">
    <name type="scientific">Colletotrichum higginsianum (strain IMI 349063)</name>
    <name type="common">Crucifer anthracnose fungus</name>
    <dbReference type="NCBI Taxonomy" id="759273"/>
    <lineage>
        <taxon>Eukaryota</taxon>
        <taxon>Fungi</taxon>
        <taxon>Dikarya</taxon>
        <taxon>Ascomycota</taxon>
        <taxon>Pezizomycotina</taxon>
        <taxon>Sordariomycetes</taxon>
        <taxon>Hypocreomycetidae</taxon>
        <taxon>Glomerellales</taxon>
        <taxon>Glomerellaceae</taxon>
        <taxon>Colletotrichum</taxon>
        <taxon>Colletotrichum destructivum species complex</taxon>
    </lineage>
</organism>
<evidence type="ECO:0000313" key="11">
    <source>
        <dbReference type="Proteomes" id="UP000092177"/>
    </source>
</evidence>
<evidence type="ECO:0000256" key="6">
    <source>
        <dbReference type="SAM" id="MobiDB-lite"/>
    </source>
</evidence>
<accession>H1V2Z2</accession>
<dbReference type="PROSITE" id="PS00028">
    <property type="entry name" value="ZINC_FINGER_C2H2_1"/>
    <property type="match status" value="1"/>
</dbReference>
<dbReference type="Gene3D" id="3.30.160.60">
    <property type="entry name" value="Classic Zinc Finger"/>
    <property type="match status" value="1"/>
</dbReference>
<reference evidence="11" key="4">
    <citation type="journal article" date="2017" name="BMC Genomics">
        <title>Gapless genome assembly of Colletotrichum higginsianum reveals chromosome structure and association of transposable elements with secondary metabolite gene clusters.</title>
        <authorList>
            <person name="Dallery J.-F."/>
            <person name="Lapalu N."/>
            <person name="Zampounis A."/>
            <person name="Pigne S."/>
            <person name="Luyten I."/>
            <person name="Amselem J."/>
            <person name="Wittenberg A.H.J."/>
            <person name="Zhou S."/>
            <person name="de Queiroz M.V."/>
            <person name="Robin G.P."/>
            <person name="Auger A."/>
            <person name="Hainaut M."/>
            <person name="Henrissat B."/>
            <person name="Kim K.-T."/>
            <person name="Lee Y.-H."/>
            <person name="Lespinet O."/>
            <person name="Schwartz D.C."/>
            <person name="Thon M.R."/>
            <person name="O'Connell R.J."/>
        </authorList>
    </citation>
    <scope>NUCLEOTIDE SEQUENCE [LARGE SCALE GENOMIC DNA]</scope>
    <source>
        <strain evidence="11">IMI 349063</strain>
    </source>
</reference>
<evidence type="ECO:0000313" key="10">
    <source>
        <dbReference type="Proteomes" id="UP000007174"/>
    </source>
</evidence>
<dbReference type="Proteomes" id="UP000092177">
    <property type="component" value="Unassembled WGS sequence"/>
</dbReference>
<proteinExistence type="predicted"/>
<dbReference type="SMART" id="SM00355">
    <property type="entry name" value="ZnF_C2H2"/>
    <property type="match status" value="2"/>
</dbReference>
<dbReference type="KEGG" id="chig:CH63R_10604"/>
<dbReference type="STRING" id="759273.H1V2Z2"/>
<dbReference type="GeneID" id="28869685"/>
<feature type="domain" description="C2H2-type" evidence="7">
    <location>
        <begin position="109"/>
        <end position="136"/>
    </location>
</feature>